<gene>
    <name evidence="1" type="ORF">MENT_LOCUS59891</name>
</gene>
<comment type="caution">
    <text evidence="1">The sequence shown here is derived from an EMBL/GenBank/DDBJ whole genome shotgun (WGS) entry which is preliminary data.</text>
</comment>
<dbReference type="AlphaFoldDB" id="A0A6V7Y2Y3"/>
<dbReference type="Proteomes" id="UP000580250">
    <property type="component" value="Unassembled WGS sequence"/>
</dbReference>
<evidence type="ECO:0000313" key="2">
    <source>
        <dbReference type="Proteomes" id="UP000580250"/>
    </source>
</evidence>
<organism evidence="1 2">
    <name type="scientific">Meloidogyne enterolobii</name>
    <name type="common">Root-knot nematode worm</name>
    <name type="synonym">Meloidogyne mayaguensis</name>
    <dbReference type="NCBI Taxonomy" id="390850"/>
    <lineage>
        <taxon>Eukaryota</taxon>
        <taxon>Metazoa</taxon>
        <taxon>Ecdysozoa</taxon>
        <taxon>Nematoda</taxon>
        <taxon>Chromadorea</taxon>
        <taxon>Rhabditida</taxon>
        <taxon>Tylenchina</taxon>
        <taxon>Tylenchomorpha</taxon>
        <taxon>Tylenchoidea</taxon>
        <taxon>Meloidogynidae</taxon>
        <taxon>Meloidogyninae</taxon>
        <taxon>Meloidogyne</taxon>
    </lineage>
</organism>
<proteinExistence type="predicted"/>
<protein>
    <submittedName>
        <fullName evidence="1">Uncharacterized protein</fullName>
    </submittedName>
</protein>
<dbReference type="EMBL" id="CAJEWN010002982">
    <property type="protein sequence ID" value="CAD2206040.1"/>
    <property type="molecule type" value="Genomic_DNA"/>
</dbReference>
<name>A0A6V7Y2Y3_MELEN</name>
<evidence type="ECO:0000313" key="1">
    <source>
        <dbReference type="EMBL" id="CAD2206040.1"/>
    </source>
</evidence>
<sequence>MDLKYFNRKYINFLIGIWKWRRTRLCLNRYKKNNPNYKKNNPNYKNNLARSQRLACYLMGVPKIWQSQKSLECVIRFLLRSLYKKN</sequence>
<accession>A0A6V7Y2Y3</accession>
<reference evidence="1 2" key="1">
    <citation type="submission" date="2020-08" db="EMBL/GenBank/DDBJ databases">
        <authorList>
            <person name="Koutsovoulos G."/>
            <person name="Danchin GJ E."/>
        </authorList>
    </citation>
    <scope>NUCLEOTIDE SEQUENCE [LARGE SCALE GENOMIC DNA]</scope>
</reference>